<evidence type="ECO:0000313" key="3">
    <source>
        <dbReference type="Proteomes" id="UP000243468"/>
    </source>
</evidence>
<accession>A0A1G6N396</accession>
<keyword evidence="3" id="KW-1185">Reference proteome</keyword>
<dbReference type="GO" id="GO:0016740">
    <property type="term" value="F:transferase activity"/>
    <property type="evidence" value="ECO:0007669"/>
    <property type="project" value="UniProtKB-KW"/>
</dbReference>
<sequence length="256" mass="30098">MKKYLISIETVDSQRLNNLFEQSIFKSYKDEFTKVGVRGIDLPILEYYKMGVARQIEPLSPGELGCTLSHVKSLRDFINSNEKYALIIEDDIIQINHFDLNSLEEQIEKLNLSECFLFSLCGIQLKINNQVRGIKLEKLICGKHILKLHPYYISKFSYACAYIVDKSMAKLLVDYHEIPHIYDHWGGLRYLSKNYNFYATHLFEHPEITGNYLYQSSLESERLFKGFKPKFKKNKLNKFLDSLIKFILKKTNSTYY</sequence>
<dbReference type="RefSeq" id="WP_092820330.1">
    <property type="nucleotide sequence ID" value="NZ_BAABKJ010000014.1"/>
</dbReference>
<dbReference type="STRING" id="1226327.SAMN05421732_10987"/>
<dbReference type="Pfam" id="PF01755">
    <property type="entry name" value="Glyco_transf_25"/>
    <property type="match status" value="1"/>
</dbReference>
<dbReference type="Proteomes" id="UP000243468">
    <property type="component" value="Unassembled WGS sequence"/>
</dbReference>
<dbReference type="EMBL" id="FMYO01000009">
    <property type="protein sequence ID" value="SDC62309.1"/>
    <property type="molecule type" value="Genomic_DNA"/>
</dbReference>
<reference evidence="3" key="1">
    <citation type="submission" date="2016-09" db="EMBL/GenBank/DDBJ databases">
        <authorList>
            <person name="Varghese N."/>
            <person name="Submissions S."/>
        </authorList>
    </citation>
    <scope>NUCLEOTIDE SEQUENCE [LARGE SCALE GENOMIC DNA]</scope>
    <source>
        <strain evidence="3">ANC 4667</strain>
    </source>
</reference>
<feature type="domain" description="Glycosyl transferase family 25" evidence="1">
    <location>
        <begin position="55"/>
        <end position="181"/>
    </location>
</feature>
<dbReference type="CDD" id="cd06532">
    <property type="entry name" value="Glyco_transf_25"/>
    <property type="match status" value="1"/>
</dbReference>
<keyword evidence="2" id="KW-0808">Transferase</keyword>
<evidence type="ECO:0000313" key="2">
    <source>
        <dbReference type="EMBL" id="SDC62309.1"/>
    </source>
</evidence>
<protein>
    <submittedName>
        <fullName evidence="2">Glycosyl transferase, family 25</fullName>
    </submittedName>
</protein>
<proteinExistence type="predicted"/>
<gene>
    <name evidence="2" type="ORF">SAMN05421732_10987</name>
</gene>
<dbReference type="AlphaFoldDB" id="A0A1G6N396"/>
<dbReference type="OrthoDB" id="9816113at2"/>
<dbReference type="InterPro" id="IPR002654">
    <property type="entry name" value="Glyco_trans_25"/>
</dbReference>
<name>A0A1G6N396_9GAMM</name>
<organism evidence="2 3">
    <name type="scientific">Acinetobacter kookii</name>
    <dbReference type="NCBI Taxonomy" id="1226327"/>
    <lineage>
        <taxon>Bacteria</taxon>
        <taxon>Pseudomonadati</taxon>
        <taxon>Pseudomonadota</taxon>
        <taxon>Gammaproteobacteria</taxon>
        <taxon>Moraxellales</taxon>
        <taxon>Moraxellaceae</taxon>
        <taxon>Acinetobacter</taxon>
    </lineage>
</organism>
<evidence type="ECO:0000259" key="1">
    <source>
        <dbReference type="Pfam" id="PF01755"/>
    </source>
</evidence>